<dbReference type="PANTHER" id="PTHR33050:SF7">
    <property type="entry name" value="RIBONUCLEASE H"/>
    <property type="match status" value="1"/>
</dbReference>
<gene>
    <name evidence="2" type="ORF">DGAL_LOCUS7680</name>
</gene>
<dbReference type="InterPro" id="IPR052055">
    <property type="entry name" value="Hepadnavirus_pol/RT"/>
</dbReference>
<protein>
    <submittedName>
        <fullName evidence="2">Uncharacterized protein</fullName>
    </submittedName>
</protein>
<dbReference type="AlphaFoldDB" id="A0A8J2RQS4"/>
<dbReference type="Proteomes" id="UP000789390">
    <property type="component" value="Unassembled WGS sequence"/>
</dbReference>
<evidence type="ECO:0000313" key="3">
    <source>
        <dbReference type="Proteomes" id="UP000789390"/>
    </source>
</evidence>
<name>A0A8J2RQS4_9CRUS</name>
<dbReference type="EMBL" id="CAKKLH010000155">
    <property type="protein sequence ID" value="CAH0104763.1"/>
    <property type="molecule type" value="Genomic_DNA"/>
</dbReference>
<evidence type="ECO:0000256" key="1">
    <source>
        <dbReference type="SAM" id="MobiDB-lite"/>
    </source>
</evidence>
<dbReference type="PANTHER" id="PTHR33050">
    <property type="entry name" value="REVERSE TRANSCRIPTASE DOMAIN-CONTAINING PROTEIN"/>
    <property type="match status" value="1"/>
</dbReference>
<keyword evidence="3" id="KW-1185">Reference proteome</keyword>
<sequence length="418" mass="46236">MAKSKRFKRSRRSSSDSSSSSSSDSDSSSSLSDSFSSNILDTKPMSGRLAKWIVKGIPEKHMKAAREALKPSVKKPTNKKCDASNLFTNPRLDESLYVALKSVKNNLALLVVNIDPHQGQSTPIHKILGAAQVHPNHVGLLSRSVETLPIGGDDLFGDAFIRELLSQVQTVALVNNSVTRTASSTPARSILCQSAFIGHRFWHFEFISTQLSGVRVVIAQVINTLESLGVLINFKKSETTPLQCIEYIGLVSDSLTLSFRLTDKKIADILRLCKKILKKEKFNLRALAKVLRNINWAKYAIRFAPAHYRYLQAFLISESRIKNNLDAVVSLDNGSLIDLACWVNEANFSKGKSLLPAHPDVYLSFDASCTGWGAVSLDMKTGGHWTSFELKLNSKQVGIRSLEGDKNYWDSILNPILN</sequence>
<organism evidence="2 3">
    <name type="scientific">Daphnia galeata</name>
    <dbReference type="NCBI Taxonomy" id="27404"/>
    <lineage>
        <taxon>Eukaryota</taxon>
        <taxon>Metazoa</taxon>
        <taxon>Ecdysozoa</taxon>
        <taxon>Arthropoda</taxon>
        <taxon>Crustacea</taxon>
        <taxon>Branchiopoda</taxon>
        <taxon>Diplostraca</taxon>
        <taxon>Cladocera</taxon>
        <taxon>Anomopoda</taxon>
        <taxon>Daphniidae</taxon>
        <taxon>Daphnia</taxon>
    </lineage>
</organism>
<feature type="compositionally biased region" description="Low complexity" evidence="1">
    <location>
        <begin position="15"/>
        <end position="37"/>
    </location>
</feature>
<reference evidence="2" key="1">
    <citation type="submission" date="2021-11" db="EMBL/GenBank/DDBJ databases">
        <authorList>
            <person name="Schell T."/>
        </authorList>
    </citation>
    <scope>NUCLEOTIDE SEQUENCE</scope>
    <source>
        <strain evidence="2">M5</strain>
    </source>
</reference>
<dbReference type="OrthoDB" id="6771932at2759"/>
<evidence type="ECO:0000313" key="2">
    <source>
        <dbReference type="EMBL" id="CAH0104763.1"/>
    </source>
</evidence>
<feature type="compositionally biased region" description="Basic residues" evidence="1">
    <location>
        <begin position="1"/>
        <end position="12"/>
    </location>
</feature>
<comment type="caution">
    <text evidence="2">The sequence shown here is derived from an EMBL/GenBank/DDBJ whole genome shotgun (WGS) entry which is preliminary data.</text>
</comment>
<proteinExistence type="predicted"/>
<accession>A0A8J2RQS4</accession>
<feature type="region of interest" description="Disordered" evidence="1">
    <location>
        <begin position="1"/>
        <end position="37"/>
    </location>
</feature>